<dbReference type="CDD" id="cd10918">
    <property type="entry name" value="CE4_NodB_like_5s_6s"/>
    <property type="match status" value="1"/>
</dbReference>
<evidence type="ECO:0000256" key="2">
    <source>
        <dbReference type="ARBA" id="ARBA00022729"/>
    </source>
</evidence>
<keyword evidence="4" id="KW-0378">Hydrolase</keyword>
<dbReference type="GO" id="GO:0005576">
    <property type="term" value="C:extracellular region"/>
    <property type="evidence" value="ECO:0007669"/>
    <property type="project" value="UniProtKB-SubCell"/>
</dbReference>
<feature type="domain" description="NodB homology" evidence="3">
    <location>
        <begin position="62"/>
        <end position="267"/>
    </location>
</feature>
<dbReference type="InterPro" id="IPR011330">
    <property type="entry name" value="Glyco_hydro/deAcase_b/a-brl"/>
</dbReference>
<reference evidence="4 5" key="1">
    <citation type="submission" date="2024-02" db="EMBL/GenBank/DDBJ databases">
        <title>A novel Wenzhouxiangellaceae bacterium, isolated from coastal sediments.</title>
        <authorList>
            <person name="Du Z.-J."/>
            <person name="Ye Y.-Q."/>
            <person name="Zhang X.-Y."/>
        </authorList>
    </citation>
    <scope>NUCLEOTIDE SEQUENCE [LARGE SCALE GENOMIC DNA]</scope>
    <source>
        <strain evidence="4 5">CH-27</strain>
    </source>
</reference>
<dbReference type="PROSITE" id="PS51677">
    <property type="entry name" value="NODB"/>
    <property type="match status" value="1"/>
</dbReference>
<comment type="caution">
    <text evidence="4">The sequence shown here is derived from an EMBL/GenBank/DDBJ whole genome shotgun (WGS) entry which is preliminary data.</text>
</comment>
<evidence type="ECO:0000313" key="5">
    <source>
        <dbReference type="Proteomes" id="UP001359886"/>
    </source>
</evidence>
<name>A0AAW9REZ2_9GAMM</name>
<dbReference type="SUPFAM" id="SSF88713">
    <property type="entry name" value="Glycoside hydrolase/deacetylase"/>
    <property type="match status" value="1"/>
</dbReference>
<evidence type="ECO:0000259" key="3">
    <source>
        <dbReference type="PROSITE" id="PS51677"/>
    </source>
</evidence>
<gene>
    <name evidence="4" type="ORF">V3330_14260</name>
</gene>
<dbReference type="EC" id="3.-.-.-" evidence="4"/>
<evidence type="ECO:0000256" key="1">
    <source>
        <dbReference type="ARBA" id="ARBA00004613"/>
    </source>
</evidence>
<evidence type="ECO:0000313" key="4">
    <source>
        <dbReference type="EMBL" id="MEJ8568793.1"/>
    </source>
</evidence>
<dbReference type="PANTHER" id="PTHR34216:SF3">
    <property type="entry name" value="POLY-BETA-1,6-N-ACETYL-D-GLUCOSAMINE N-DEACETYLASE"/>
    <property type="match status" value="1"/>
</dbReference>
<dbReference type="Gene3D" id="3.20.20.370">
    <property type="entry name" value="Glycoside hydrolase/deacetylase"/>
    <property type="match status" value="1"/>
</dbReference>
<proteinExistence type="predicted"/>
<keyword evidence="2" id="KW-0732">Signal</keyword>
<protein>
    <submittedName>
        <fullName evidence="4">Polysaccharide deacetylase family protein</fullName>
        <ecNumber evidence="4">3.-.-.-</ecNumber>
    </submittedName>
</protein>
<comment type="subcellular location">
    <subcellularLocation>
        <location evidence="1">Secreted</location>
    </subcellularLocation>
</comment>
<dbReference type="GO" id="GO:0005975">
    <property type="term" value="P:carbohydrate metabolic process"/>
    <property type="evidence" value="ECO:0007669"/>
    <property type="project" value="InterPro"/>
</dbReference>
<sequence>MLKVPILTYHSQNVQGESTADNDHAALATDLPAIYAAGFRVVPLDRLVDALDRGKAPRELKRAVVLSFDDGCDFDVRDIDYPGHGMQRAFAAILKGVRQAVPPARDLHATTFVIASSEARQSIDAGSLFGHGWISDDWWEATDRGGLIAVENHGWDHNHPDLEGDDRGSFHAVDTHEQCLEQVVRAAGTIAARTGRWPRYFAYPFGESSRYIRETFFPEFPAVHGCRAALGTDPGPVTAKSNRWDLPRYVCGRDWTTPDELIALLKN</sequence>
<dbReference type="RefSeq" id="WP_354696114.1">
    <property type="nucleotide sequence ID" value="NZ_JAZHOG010000009.1"/>
</dbReference>
<organism evidence="4 5">
    <name type="scientific">Elongatibacter sediminis</name>
    <dbReference type="NCBI Taxonomy" id="3119006"/>
    <lineage>
        <taxon>Bacteria</taxon>
        <taxon>Pseudomonadati</taxon>
        <taxon>Pseudomonadota</taxon>
        <taxon>Gammaproteobacteria</taxon>
        <taxon>Chromatiales</taxon>
        <taxon>Wenzhouxiangellaceae</taxon>
        <taxon>Elongatibacter</taxon>
    </lineage>
</organism>
<dbReference type="InterPro" id="IPR051398">
    <property type="entry name" value="Polysacch_Deacetylase"/>
</dbReference>
<keyword evidence="5" id="KW-1185">Reference proteome</keyword>
<dbReference type="GO" id="GO:0016810">
    <property type="term" value="F:hydrolase activity, acting on carbon-nitrogen (but not peptide) bonds"/>
    <property type="evidence" value="ECO:0007669"/>
    <property type="project" value="InterPro"/>
</dbReference>
<dbReference type="Pfam" id="PF01522">
    <property type="entry name" value="Polysacc_deac_1"/>
    <property type="match status" value="1"/>
</dbReference>
<accession>A0AAW9REZ2</accession>
<dbReference type="InterPro" id="IPR002509">
    <property type="entry name" value="NODB_dom"/>
</dbReference>
<dbReference type="AlphaFoldDB" id="A0AAW9REZ2"/>
<dbReference type="Proteomes" id="UP001359886">
    <property type="component" value="Unassembled WGS sequence"/>
</dbReference>
<dbReference type="PANTHER" id="PTHR34216">
    <property type="match status" value="1"/>
</dbReference>
<dbReference type="EMBL" id="JAZHOG010000009">
    <property type="protein sequence ID" value="MEJ8568793.1"/>
    <property type="molecule type" value="Genomic_DNA"/>
</dbReference>